<dbReference type="RefSeq" id="WP_248956333.1">
    <property type="nucleotide sequence ID" value="NZ_JAKIKU010000009.1"/>
</dbReference>
<dbReference type="PANTHER" id="PTHR30143">
    <property type="entry name" value="ACID HYDRATASE"/>
    <property type="match status" value="1"/>
</dbReference>
<proteinExistence type="predicted"/>
<organism evidence="1 2">
    <name type="scientific">Shewanella electrodiphila</name>
    <dbReference type="NCBI Taxonomy" id="934143"/>
    <lineage>
        <taxon>Bacteria</taxon>
        <taxon>Pseudomonadati</taxon>
        <taxon>Pseudomonadota</taxon>
        <taxon>Gammaproteobacteria</taxon>
        <taxon>Alteromonadales</taxon>
        <taxon>Shewanellaceae</taxon>
        <taxon>Shewanella</taxon>
    </lineage>
</organism>
<keyword evidence="2" id="KW-1185">Reference proteome</keyword>
<name>A0ABT0KSM9_9GAMM</name>
<dbReference type="PANTHER" id="PTHR30143:SF0">
    <property type="entry name" value="2-KETO-4-PENTENOATE HYDRATASE"/>
    <property type="match status" value="1"/>
</dbReference>
<evidence type="ECO:0008006" key="3">
    <source>
        <dbReference type="Google" id="ProtNLM"/>
    </source>
</evidence>
<dbReference type="Gene3D" id="3.90.850.10">
    <property type="entry name" value="Fumarylacetoacetase-like, C-terminal domain"/>
    <property type="match status" value="1"/>
</dbReference>
<gene>
    <name evidence="1" type="ORF">L2737_15735</name>
</gene>
<evidence type="ECO:0000313" key="1">
    <source>
        <dbReference type="EMBL" id="MCL1046763.1"/>
    </source>
</evidence>
<dbReference type="InterPro" id="IPR050772">
    <property type="entry name" value="Hydratase-Decarb/MhpD_sf"/>
</dbReference>
<dbReference type="EMBL" id="JAKIKU010000009">
    <property type="protein sequence ID" value="MCL1046763.1"/>
    <property type="molecule type" value="Genomic_DNA"/>
</dbReference>
<dbReference type="InterPro" id="IPR036663">
    <property type="entry name" value="Fumarylacetoacetase_C_sf"/>
</dbReference>
<reference evidence="1 2" key="1">
    <citation type="submission" date="2022-01" db="EMBL/GenBank/DDBJ databases">
        <title>Whole genome-based taxonomy of the Shewanellaceae.</title>
        <authorList>
            <person name="Martin-Rodriguez A.J."/>
        </authorList>
    </citation>
    <scope>NUCLEOTIDE SEQUENCE [LARGE SCALE GENOMIC DNA]</scope>
    <source>
        <strain evidence="1 2">DSM 24955</strain>
    </source>
</reference>
<sequence length="96" mass="10505">MGPEIEKSLAYSASNIALSLQQGEQQQNVVGEHPCDLPQNPLYWLVNHLSERGISLQAGQAIITGSYYGVVKMALDVPLKLEYGGLGRFDVTFIAR</sequence>
<dbReference type="Proteomes" id="UP001202134">
    <property type="component" value="Unassembled WGS sequence"/>
</dbReference>
<protein>
    <recommendedName>
        <fullName evidence="3">Hydratase/decarboxylase family protein</fullName>
    </recommendedName>
</protein>
<comment type="caution">
    <text evidence="1">The sequence shown here is derived from an EMBL/GenBank/DDBJ whole genome shotgun (WGS) entry which is preliminary data.</text>
</comment>
<evidence type="ECO:0000313" key="2">
    <source>
        <dbReference type="Proteomes" id="UP001202134"/>
    </source>
</evidence>
<dbReference type="SUPFAM" id="SSF56529">
    <property type="entry name" value="FAH"/>
    <property type="match status" value="1"/>
</dbReference>
<accession>A0ABT0KSM9</accession>